<organism evidence="1 2">
    <name type="scientific">Hibiscus sabdariffa</name>
    <name type="common">roselle</name>
    <dbReference type="NCBI Taxonomy" id="183260"/>
    <lineage>
        <taxon>Eukaryota</taxon>
        <taxon>Viridiplantae</taxon>
        <taxon>Streptophyta</taxon>
        <taxon>Embryophyta</taxon>
        <taxon>Tracheophyta</taxon>
        <taxon>Spermatophyta</taxon>
        <taxon>Magnoliopsida</taxon>
        <taxon>eudicotyledons</taxon>
        <taxon>Gunneridae</taxon>
        <taxon>Pentapetalae</taxon>
        <taxon>rosids</taxon>
        <taxon>malvids</taxon>
        <taxon>Malvales</taxon>
        <taxon>Malvaceae</taxon>
        <taxon>Malvoideae</taxon>
        <taxon>Hibiscus</taxon>
    </lineage>
</organism>
<dbReference type="InterPro" id="IPR004294">
    <property type="entry name" value="Carotenoid_Oase"/>
</dbReference>
<gene>
    <name evidence="1" type="ORF">V6N12_044501</name>
</gene>
<reference evidence="1 2" key="1">
    <citation type="journal article" date="2024" name="G3 (Bethesda)">
        <title>Genome assembly of Hibiscus sabdariffa L. provides insights into metabolisms of medicinal natural products.</title>
        <authorList>
            <person name="Kim T."/>
        </authorList>
    </citation>
    <scope>NUCLEOTIDE SEQUENCE [LARGE SCALE GENOMIC DNA]</scope>
    <source>
        <strain evidence="1">TK-2024</strain>
        <tissue evidence="1">Old leaves</tissue>
    </source>
</reference>
<keyword evidence="2" id="KW-1185">Reference proteome</keyword>
<dbReference type="Pfam" id="PF03055">
    <property type="entry name" value="RPE65"/>
    <property type="match status" value="1"/>
</dbReference>
<proteinExistence type="predicted"/>
<comment type="caution">
    <text evidence="1">The sequence shown here is derived from an EMBL/GenBank/DDBJ whole genome shotgun (WGS) entry which is preliminary data.</text>
</comment>
<sequence>MSLYMAENVLLSHELQRPLPKTADPRVQIAGNFAPIPNQSVKNSLPVDGTIPSCINDAYLRNDVNHLFESMVGHHLFDGDSVVHAITIDNGNASYACQFTDRRKNWAAVFSLKQPASSMAIRGLIGFCCFMLEESSALSIINNALAWLYFND</sequence>
<protein>
    <submittedName>
        <fullName evidence="1">Uncharacterized protein</fullName>
    </submittedName>
</protein>
<evidence type="ECO:0000313" key="1">
    <source>
        <dbReference type="EMBL" id="KAK8508585.1"/>
    </source>
</evidence>
<evidence type="ECO:0000313" key="2">
    <source>
        <dbReference type="Proteomes" id="UP001472677"/>
    </source>
</evidence>
<name>A0ABR2BPU1_9ROSI</name>
<dbReference type="EMBL" id="JBBPBM010000099">
    <property type="protein sequence ID" value="KAK8508585.1"/>
    <property type="molecule type" value="Genomic_DNA"/>
</dbReference>
<dbReference type="Proteomes" id="UP001472677">
    <property type="component" value="Unassembled WGS sequence"/>
</dbReference>
<accession>A0ABR2BPU1</accession>